<proteinExistence type="predicted"/>
<organism evidence="2 3">
    <name type="scientific">Nocardia rhizosphaerihabitans</name>
    <dbReference type="NCBI Taxonomy" id="1691570"/>
    <lineage>
        <taxon>Bacteria</taxon>
        <taxon>Bacillati</taxon>
        <taxon>Actinomycetota</taxon>
        <taxon>Actinomycetes</taxon>
        <taxon>Mycobacteriales</taxon>
        <taxon>Nocardiaceae</taxon>
        <taxon>Nocardia</taxon>
    </lineage>
</organism>
<reference evidence="3" key="1">
    <citation type="journal article" date="2019" name="Int. J. Syst. Evol. Microbiol.">
        <title>The Global Catalogue of Microorganisms (GCM) 10K type strain sequencing project: providing services to taxonomists for standard genome sequencing and annotation.</title>
        <authorList>
            <consortium name="The Broad Institute Genomics Platform"/>
            <consortium name="The Broad Institute Genome Sequencing Center for Infectious Disease"/>
            <person name="Wu L."/>
            <person name="Ma J."/>
        </authorList>
    </citation>
    <scope>NUCLEOTIDE SEQUENCE [LARGE SCALE GENOMIC DNA]</scope>
    <source>
        <strain evidence="3">CGMCC 4.7329</strain>
    </source>
</reference>
<comment type="caution">
    <text evidence="2">The sequence shown here is derived from an EMBL/GenBank/DDBJ whole genome shotgun (WGS) entry which is preliminary data.</text>
</comment>
<name>A0ABQ2KGR4_9NOCA</name>
<feature type="region of interest" description="Disordered" evidence="1">
    <location>
        <begin position="1"/>
        <end position="24"/>
    </location>
</feature>
<dbReference type="EMBL" id="BMNE01000003">
    <property type="protein sequence ID" value="GGN81819.1"/>
    <property type="molecule type" value="Genomic_DNA"/>
</dbReference>
<evidence type="ECO:0000256" key="1">
    <source>
        <dbReference type="SAM" id="MobiDB-lite"/>
    </source>
</evidence>
<evidence type="ECO:0000313" key="3">
    <source>
        <dbReference type="Proteomes" id="UP000658127"/>
    </source>
</evidence>
<feature type="compositionally biased region" description="Polar residues" evidence="1">
    <location>
        <begin position="1"/>
        <end position="10"/>
    </location>
</feature>
<gene>
    <name evidence="2" type="ORF">GCM10011610_32570</name>
</gene>
<dbReference type="Proteomes" id="UP000658127">
    <property type="component" value="Unassembled WGS sequence"/>
</dbReference>
<protein>
    <submittedName>
        <fullName evidence="2">Uncharacterized protein</fullName>
    </submittedName>
</protein>
<accession>A0ABQ2KGR4</accession>
<keyword evidence="3" id="KW-1185">Reference proteome</keyword>
<sequence length="71" mass="7799">MLPDWQSSVRQMHRAAGHALTDVPAKVRAEDPVWSGGHRFHRQSTDPDIDTVDILDTTAACLLRGHGRALG</sequence>
<evidence type="ECO:0000313" key="2">
    <source>
        <dbReference type="EMBL" id="GGN81819.1"/>
    </source>
</evidence>